<reference evidence="2 3" key="1">
    <citation type="journal article" date="2019" name="Philos. Trans. R. Soc. Lond., B, Biol. Sci.">
        <title>Ant behaviour and brain gene expression of defending hosts depend on the ecological success of the intruding social parasite.</title>
        <authorList>
            <person name="Kaur R."/>
            <person name="Stoldt M."/>
            <person name="Jongepier E."/>
            <person name="Feldmeyer B."/>
            <person name="Menzel F."/>
            <person name="Bornberg-Bauer E."/>
            <person name="Foitzik S."/>
        </authorList>
    </citation>
    <scope>NUCLEOTIDE SEQUENCE [LARGE SCALE GENOMIC DNA]</scope>
    <source>
        <tissue evidence="2">Whole body</tissue>
    </source>
</reference>
<evidence type="ECO:0000256" key="1">
    <source>
        <dbReference type="SAM" id="MobiDB-lite"/>
    </source>
</evidence>
<accession>A0A4S2L5M3</accession>
<dbReference type="EMBL" id="QBLH01000387">
    <property type="protein sequence ID" value="TGZ55889.1"/>
    <property type="molecule type" value="Genomic_DNA"/>
</dbReference>
<feature type="compositionally biased region" description="Basic and acidic residues" evidence="1">
    <location>
        <begin position="30"/>
        <end position="65"/>
    </location>
</feature>
<evidence type="ECO:0000313" key="2">
    <source>
        <dbReference type="EMBL" id="TGZ55889.1"/>
    </source>
</evidence>
<evidence type="ECO:0000313" key="3">
    <source>
        <dbReference type="Proteomes" id="UP000310200"/>
    </source>
</evidence>
<feature type="compositionally biased region" description="Low complexity" evidence="1">
    <location>
        <begin position="146"/>
        <end position="155"/>
    </location>
</feature>
<organism evidence="2 3">
    <name type="scientific">Temnothorax longispinosus</name>
    <dbReference type="NCBI Taxonomy" id="300112"/>
    <lineage>
        <taxon>Eukaryota</taxon>
        <taxon>Metazoa</taxon>
        <taxon>Ecdysozoa</taxon>
        <taxon>Arthropoda</taxon>
        <taxon>Hexapoda</taxon>
        <taxon>Insecta</taxon>
        <taxon>Pterygota</taxon>
        <taxon>Neoptera</taxon>
        <taxon>Endopterygota</taxon>
        <taxon>Hymenoptera</taxon>
        <taxon>Apocrita</taxon>
        <taxon>Aculeata</taxon>
        <taxon>Formicoidea</taxon>
        <taxon>Formicidae</taxon>
        <taxon>Myrmicinae</taxon>
        <taxon>Temnothorax</taxon>
    </lineage>
</organism>
<dbReference type="Proteomes" id="UP000310200">
    <property type="component" value="Unassembled WGS sequence"/>
</dbReference>
<keyword evidence="3" id="KW-1185">Reference proteome</keyword>
<sequence>MSVGSSREINGFRSLRTLVVAGARVGYGATDEKLAGTERGRDTTGETESEIRNERRERSTGERGVCKPRYKRQSREPLGIKLPANFRSPSDSEIKSGQERKKLSTVPSTTHLSRHSPAADFLDVTVYSSANEQGKRFYRLRASSAVGRRANARAVNDGEGREDPKDGQGERKRGATTRIGGEERWVRHRTTAGETATLTATPGWGVAPAQKDRHQTRTGTALEVFLHATHWLPQKSLNPAPLSTNREQMALLAPHECSAGTFTATLRRWLRV</sequence>
<dbReference type="AlphaFoldDB" id="A0A4S2L5M3"/>
<comment type="caution">
    <text evidence="2">The sequence shown here is derived from an EMBL/GenBank/DDBJ whole genome shotgun (WGS) entry which is preliminary data.</text>
</comment>
<feature type="region of interest" description="Disordered" evidence="1">
    <location>
        <begin position="146"/>
        <end position="176"/>
    </location>
</feature>
<feature type="compositionally biased region" description="Basic and acidic residues" evidence="1">
    <location>
        <begin position="90"/>
        <end position="102"/>
    </location>
</feature>
<name>A0A4S2L5M3_9HYME</name>
<gene>
    <name evidence="2" type="ORF">DBV15_06046</name>
</gene>
<feature type="region of interest" description="Disordered" evidence="1">
    <location>
        <begin position="26"/>
        <end position="113"/>
    </location>
</feature>
<proteinExistence type="predicted"/>
<protein>
    <submittedName>
        <fullName evidence="2">Uncharacterized protein</fullName>
    </submittedName>
</protein>
<feature type="compositionally biased region" description="Basic and acidic residues" evidence="1">
    <location>
        <begin position="156"/>
        <end position="173"/>
    </location>
</feature>